<proteinExistence type="predicted"/>
<sequence>MLPLGSSEKLEVIDVLDLESLTQIWTLDVFFDPDLVLLWCGSSNNVKTVPNLTKCCRLPDSSMISIQML</sequence>
<dbReference type="EMBL" id="OIVN01005124">
    <property type="protein sequence ID" value="SPD21012.1"/>
    <property type="molecule type" value="Genomic_DNA"/>
</dbReference>
<evidence type="ECO:0000313" key="1">
    <source>
        <dbReference type="EMBL" id="SPD21012.1"/>
    </source>
</evidence>
<organism evidence="1">
    <name type="scientific">Fagus sylvatica</name>
    <name type="common">Beechnut</name>
    <dbReference type="NCBI Taxonomy" id="28930"/>
    <lineage>
        <taxon>Eukaryota</taxon>
        <taxon>Viridiplantae</taxon>
        <taxon>Streptophyta</taxon>
        <taxon>Embryophyta</taxon>
        <taxon>Tracheophyta</taxon>
        <taxon>Spermatophyta</taxon>
        <taxon>Magnoliopsida</taxon>
        <taxon>eudicotyledons</taxon>
        <taxon>Gunneridae</taxon>
        <taxon>Pentapetalae</taxon>
        <taxon>rosids</taxon>
        <taxon>fabids</taxon>
        <taxon>Fagales</taxon>
        <taxon>Fagaceae</taxon>
        <taxon>Fagus</taxon>
    </lineage>
</organism>
<dbReference type="AlphaFoldDB" id="A0A2N9I8M6"/>
<accession>A0A2N9I8M6</accession>
<name>A0A2N9I8M6_FAGSY</name>
<gene>
    <name evidence="1" type="ORF">FSB_LOCUS48894</name>
</gene>
<protein>
    <submittedName>
        <fullName evidence="1">Uncharacterized protein</fullName>
    </submittedName>
</protein>
<reference evidence="1" key="1">
    <citation type="submission" date="2018-02" db="EMBL/GenBank/DDBJ databases">
        <authorList>
            <person name="Cohen D.B."/>
            <person name="Kent A.D."/>
        </authorList>
    </citation>
    <scope>NUCLEOTIDE SEQUENCE</scope>
</reference>